<dbReference type="InterPro" id="IPR008928">
    <property type="entry name" value="6-hairpin_glycosidase_sf"/>
</dbReference>
<dbReference type="EMBL" id="JACOOK010000004">
    <property type="protein sequence ID" value="MBC5617187.1"/>
    <property type="molecule type" value="Genomic_DNA"/>
</dbReference>
<evidence type="ECO:0000313" key="2">
    <source>
        <dbReference type="EMBL" id="MBC5617187.1"/>
    </source>
</evidence>
<proteinExistence type="predicted"/>
<feature type="chain" id="PRO_5046461979" evidence="1">
    <location>
        <begin position="23"/>
        <end position="767"/>
    </location>
</feature>
<organism evidence="2 3">
    <name type="scientific">Alistipes hominis</name>
    <dbReference type="NCBI Taxonomy" id="2763015"/>
    <lineage>
        <taxon>Bacteria</taxon>
        <taxon>Pseudomonadati</taxon>
        <taxon>Bacteroidota</taxon>
        <taxon>Bacteroidia</taxon>
        <taxon>Bacteroidales</taxon>
        <taxon>Rikenellaceae</taxon>
        <taxon>Alistipes</taxon>
    </lineage>
</organism>
<dbReference type="RefSeq" id="WP_186965895.1">
    <property type="nucleotide sequence ID" value="NZ_JACOOK010000004.1"/>
</dbReference>
<name>A0ABR7CNQ4_9BACT</name>
<reference evidence="2 3" key="1">
    <citation type="submission" date="2020-08" db="EMBL/GenBank/DDBJ databases">
        <title>Genome public.</title>
        <authorList>
            <person name="Liu C."/>
            <person name="Sun Q."/>
        </authorList>
    </citation>
    <scope>NUCLEOTIDE SEQUENCE [LARGE SCALE GENOMIC DNA]</scope>
    <source>
        <strain evidence="2 3">New-7</strain>
    </source>
</reference>
<keyword evidence="3" id="KW-1185">Reference proteome</keyword>
<evidence type="ECO:0000313" key="3">
    <source>
        <dbReference type="Proteomes" id="UP000636891"/>
    </source>
</evidence>
<dbReference type="Proteomes" id="UP000636891">
    <property type="component" value="Unassembled WGS sequence"/>
</dbReference>
<evidence type="ECO:0000256" key="1">
    <source>
        <dbReference type="SAM" id="SignalP"/>
    </source>
</evidence>
<keyword evidence="1" id="KW-0732">Signal</keyword>
<dbReference type="InterPro" id="IPR012341">
    <property type="entry name" value="6hp_glycosidase-like_sf"/>
</dbReference>
<feature type="signal peptide" evidence="1">
    <location>
        <begin position="1"/>
        <end position="22"/>
    </location>
</feature>
<gene>
    <name evidence="2" type="ORF">H8S08_09195</name>
</gene>
<accession>A0ABR7CNQ4</accession>
<dbReference type="Gene3D" id="1.50.10.10">
    <property type="match status" value="1"/>
</dbReference>
<sequence>MKKNIYKIIALSLLLTPGGAAAEDARTRLVGDGWFEMPFRPSQQNPQGEYIYFVGGYNSEDRGTPPWGSLVESENLFIGDRAGEIVIAYADGTADVIPLIFGYTMWFKANWRDGGAPFKTEEAEPAMTACLRKALQLQGGFEGNDQTAIKVKIQSKPIREIRLADNPRKAGEPVFDGGYLLRSDERKTLSGGKPVDAADPFFDTHTIDSRRPDTMRREIERIRRRLYTFESDFKKAPAFKYPETYERARISFTGNRFADILTQVYYYNVEDILTKMRDDGMIDESSPGAPSWRYDGFGTWVPQANSYCGAMYSRNRALGILSYLDLLPKTQKSVDFLHKCLMYYPDNGLTMLGKRIPGHWSVIPNKPMEYSKVLVPVANWPTQYTKELFGDDYQNFGNSEPDGHGLTMMSIANVWRNGGADPQWVLDNWTYVNEAVHYIDWAMKNPDISFNKNGLMYGETEAAMMDYTMFANIPCYLGVRMYVEMAQAAGKTREATVWTELADRMERAILDGFSDGRQWNPEKFGFFHDPSMSIYADYVGYDVRNDAPAAWYSLCDNTYRSDIDRYIGNAFFGPRGLGYDHNIITQTSMLLDRSDDYDRFLTNLSKLCYSPRLPKPFIVPEGASYSREQGMYRRQGDLGNFVQQNETVRTILMAAGTSKAQGNVVKIMPRLPKTWNVEVNDLTVPGSEAKISYRATYPENNVQTASFSIENKGNLDTLKFRAGPFTCDRVTVNGTVVRTEPAGDARWAWITVDRLQNGEKYTFNIRP</sequence>
<protein>
    <submittedName>
        <fullName evidence="2">Uncharacterized protein</fullName>
    </submittedName>
</protein>
<dbReference type="SUPFAM" id="SSF48208">
    <property type="entry name" value="Six-hairpin glycosidases"/>
    <property type="match status" value="1"/>
</dbReference>
<comment type="caution">
    <text evidence="2">The sequence shown here is derived from an EMBL/GenBank/DDBJ whole genome shotgun (WGS) entry which is preliminary data.</text>
</comment>